<sequence length="159" mass="17719">MASPLACARITIYRRVIFQVYRRGSGWLCSLVSNNTMTKSGGGLGHLGVQCAEALAVERRRYRCTRRGPRVDKEGWCGRSHRRAEGATRKWLSRSTPFGDAKNAMRTGMCNYKDARRPSFRPRSPTLSSCPSRNSSCAISASEALSSPHSKKCVRFCKL</sequence>
<evidence type="ECO:0000313" key="1">
    <source>
        <dbReference type="EMBL" id="KAF2630813.1"/>
    </source>
</evidence>
<keyword evidence="2" id="KW-1185">Reference proteome</keyword>
<accession>A0ACB6S9U4</accession>
<evidence type="ECO:0000313" key="2">
    <source>
        <dbReference type="Proteomes" id="UP000799754"/>
    </source>
</evidence>
<organism evidence="1 2">
    <name type="scientific">Macroventuria anomochaeta</name>
    <dbReference type="NCBI Taxonomy" id="301207"/>
    <lineage>
        <taxon>Eukaryota</taxon>
        <taxon>Fungi</taxon>
        <taxon>Dikarya</taxon>
        <taxon>Ascomycota</taxon>
        <taxon>Pezizomycotina</taxon>
        <taxon>Dothideomycetes</taxon>
        <taxon>Pleosporomycetidae</taxon>
        <taxon>Pleosporales</taxon>
        <taxon>Pleosporineae</taxon>
        <taxon>Didymellaceae</taxon>
        <taxon>Macroventuria</taxon>
    </lineage>
</organism>
<protein>
    <submittedName>
        <fullName evidence="1">Uncharacterized protein</fullName>
    </submittedName>
</protein>
<proteinExistence type="predicted"/>
<comment type="caution">
    <text evidence="1">The sequence shown here is derived from an EMBL/GenBank/DDBJ whole genome shotgun (WGS) entry which is preliminary data.</text>
</comment>
<dbReference type="EMBL" id="MU006706">
    <property type="protein sequence ID" value="KAF2630813.1"/>
    <property type="molecule type" value="Genomic_DNA"/>
</dbReference>
<dbReference type="Proteomes" id="UP000799754">
    <property type="component" value="Unassembled WGS sequence"/>
</dbReference>
<name>A0ACB6S9U4_9PLEO</name>
<reference evidence="1" key="1">
    <citation type="journal article" date="2020" name="Stud. Mycol.">
        <title>101 Dothideomycetes genomes: a test case for predicting lifestyles and emergence of pathogens.</title>
        <authorList>
            <person name="Haridas S."/>
            <person name="Albert R."/>
            <person name="Binder M."/>
            <person name="Bloem J."/>
            <person name="Labutti K."/>
            <person name="Salamov A."/>
            <person name="Andreopoulos B."/>
            <person name="Baker S."/>
            <person name="Barry K."/>
            <person name="Bills G."/>
            <person name="Bluhm B."/>
            <person name="Cannon C."/>
            <person name="Castanera R."/>
            <person name="Culley D."/>
            <person name="Daum C."/>
            <person name="Ezra D."/>
            <person name="Gonzalez J."/>
            <person name="Henrissat B."/>
            <person name="Kuo A."/>
            <person name="Liang C."/>
            <person name="Lipzen A."/>
            <person name="Lutzoni F."/>
            <person name="Magnuson J."/>
            <person name="Mondo S."/>
            <person name="Nolan M."/>
            <person name="Ohm R."/>
            <person name="Pangilinan J."/>
            <person name="Park H.-J."/>
            <person name="Ramirez L."/>
            <person name="Alfaro M."/>
            <person name="Sun H."/>
            <person name="Tritt A."/>
            <person name="Yoshinaga Y."/>
            <person name="Zwiers L.-H."/>
            <person name="Turgeon B."/>
            <person name="Goodwin S."/>
            <person name="Spatafora J."/>
            <person name="Crous P."/>
            <person name="Grigoriev I."/>
        </authorList>
    </citation>
    <scope>NUCLEOTIDE SEQUENCE</scope>
    <source>
        <strain evidence="1">CBS 525.71</strain>
    </source>
</reference>
<gene>
    <name evidence="1" type="ORF">BU25DRAFT_483617</name>
</gene>